<evidence type="ECO:0000313" key="1">
    <source>
        <dbReference type="EMBL" id="PRX54675.1"/>
    </source>
</evidence>
<dbReference type="NCBIfam" id="NF041200">
    <property type="entry name" value="mob_BfmA_Nterm"/>
    <property type="match status" value="1"/>
</dbReference>
<keyword evidence="2" id="KW-1185">Reference proteome</keyword>
<accession>A0A2T0MB33</accession>
<proteinExistence type="predicted"/>
<name>A0A2T0MB33_9FLAO</name>
<organism evidence="1 2">
    <name type="scientific">Flagellimonas meridianipacifica</name>
    <dbReference type="NCBI Taxonomy" id="1080225"/>
    <lineage>
        <taxon>Bacteria</taxon>
        <taxon>Pseudomonadati</taxon>
        <taxon>Bacteroidota</taxon>
        <taxon>Flavobacteriia</taxon>
        <taxon>Flavobacteriales</taxon>
        <taxon>Flavobacteriaceae</taxon>
        <taxon>Flagellimonas</taxon>
    </lineage>
</organism>
<dbReference type="InterPro" id="IPR048012">
    <property type="entry name" value="BfmA-like_N"/>
</dbReference>
<reference evidence="1 2" key="1">
    <citation type="submission" date="2018-03" db="EMBL/GenBank/DDBJ databases">
        <title>Genomic Encyclopedia of Archaeal and Bacterial Type Strains, Phase II (KMG-II): from individual species to whole genera.</title>
        <authorList>
            <person name="Goeker M."/>
        </authorList>
    </citation>
    <scope>NUCLEOTIDE SEQUENCE [LARGE SCALE GENOMIC DNA]</scope>
    <source>
        <strain evidence="1 2">DSM 25027</strain>
    </source>
</reference>
<dbReference type="RefSeq" id="WP_211298016.1">
    <property type="nucleotide sequence ID" value="NZ_PVYX01000002.1"/>
</dbReference>
<dbReference type="AlphaFoldDB" id="A0A2T0MB33"/>
<gene>
    <name evidence="1" type="ORF">CLV81_3078</name>
</gene>
<dbReference type="Proteomes" id="UP000237640">
    <property type="component" value="Unassembled WGS sequence"/>
</dbReference>
<protein>
    <submittedName>
        <fullName evidence="1">Uncharacterized protein</fullName>
    </submittedName>
</protein>
<comment type="caution">
    <text evidence="1">The sequence shown here is derived from an EMBL/GenBank/DDBJ whole genome shotgun (WGS) entry which is preliminary data.</text>
</comment>
<sequence length="128" mass="15205">MDSFTAIRFKKDTAQKFKQYSKHIAPTHTQAMAMMLDFFERNHCTPDEDYGPHLIRLERRVLKRIDSLIAIIKNIEKTQTKPTHAMLAALFQAYEPPKQKLMIEKNDPYLNTEVRFREKKYSNDKDEN</sequence>
<evidence type="ECO:0000313" key="2">
    <source>
        <dbReference type="Proteomes" id="UP000237640"/>
    </source>
</evidence>
<dbReference type="EMBL" id="PVYX01000002">
    <property type="protein sequence ID" value="PRX54675.1"/>
    <property type="molecule type" value="Genomic_DNA"/>
</dbReference>